<dbReference type="Pfam" id="PF14009">
    <property type="entry name" value="PADRE"/>
    <property type="match status" value="1"/>
</dbReference>
<keyword evidence="1" id="KW-0812">Transmembrane</keyword>
<keyword evidence="1" id="KW-1133">Transmembrane helix</keyword>
<dbReference type="AlphaFoldDB" id="A0AAN9LDX4"/>
<dbReference type="InterPro" id="IPR025322">
    <property type="entry name" value="PADRE_dom"/>
</dbReference>
<reference evidence="2 3" key="1">
    <citation type="submission" date="2024-01" db="EMBL/GenBank/DDBJ databases">
        <title>The genomes of 5 underutilized Papilionoideae crops provide insights into root nodulation and disease resistanc.</title>
        <authorList>
            <person name="Jiang F."/>
        </authorList>
    </citation>
    <scope>NUCLEOTIDE SEQUENCE [LARGE SCALE GENOMIC DNA]</scope>
    <source>
        <strain evidence="2">JINMINGXINNONG_FW02</strain>
        <tissue evidence="2">Leaves</tissue>
    </source>
</reference>
<keyword evidence="3" id="KW-1185">Reference proteome</keyword>
<proteinExistence type="predicted"/>
<comment type="caution">
    <text evidence="2">The sequence shown here is derived from an EMBL/GenBank/DDBJ whole genome shotgun (WGS) entry which is preliminary data.</text>
</comment>
<organism evidence="2 3">
    <name type="scientific">Phaseolus coccineus</name>
    <name type="common">Scarlet runner bean</name>
    <name type="synonym">Phaseolus multiflorus</name>
    <dbReference type="NCBI Taxonomy" id="3886"/>
    <lineage>
        <taxon>Eukaryota</taxon>
        <taxon>Viridiplantae</taxon>
        <taxon>Streptophyta</taxon>
        <taxon>Embryophyta</taxon>
        <taxon>Tracheophyta</taxon>
        <taxon>Spermatophyta</taxon>
        <taxon>Magnoliopsida</taxon>
        <taxon>eudicotyledons</taxon>
        <taxon>Gunneridae</taxon>
        <taxon>Pentapetalae</taxon>
        <taxon>rosids</taxon>
        <taxon>fabids</taxon>
        <taxon>Fabales</taxon>
        <taxon>Fabaceae</taxon>
        <taxon>Papilionoideae</taxon>
        <taxon>50 kb inversion clade</taxon>
        <taxon>NPAAA clade</taxon>
        <taxon>indigoferoid/millettioid clade</taxon>
        <taxon>Phaseoleae</taxon>
        <taxon>Phaseolus</taxon>
    </lineage>
</organism>
<accession>A0AAN9LDX4</accession>
<evidence type="ECO:0000256" key="1">
    <source>
        <dbReference type="SAM" id="Phobius"/>
    </source>
</evidence>
<protein>
    <submittedName>
        <fullName evidence="2">Uncharacterized protein</fullName>
    </submittedName>
</protein>
<name>A0AAN9LDX4_PHACN</name>
<feature type="transmembrane region" description="Helical" evidence="1">
    <location>
        <begin position="226"/>
        <end position="248"/>
    </location>
</feature>
<dbReference type="PANTHER" id="PTHR33052">
    <property type="entry name" value="DUF4228 DOMAIN PROTEIN-RELATED"/>
    <property type="match status" value="1"/>
</dbReference>
<sequence>MGNAVVTPCFHQKTSSASLLSSKLIFWDGSTRCLKGKHIAGEIMFEFPDKVVCHADSFFIGHPIPALALEDELMVGEAYFVLPIQLFTCKTLSVSSLLSLGSSPNKATLKFGECAFEYLKGSNGRVLIKVMPQFITMLINRGKRCCPTTTSHNNFLCSTPELKKHYQMLVKSKDQVWSPKLETISEYKVRFSPCRFIGLEWKKKEKEELGVELCICRFVNPFAASVFAGTSLLQALFSICSFCFSYFSYVALSLTYYLSMLLLQLSGWEMWVLLDYRYKIPRWRQALAVCKQ</sequence>
<dbReference type="EMBL" id="JAYMYR010000011">
    <property type="protein sequence ID" value="KAK7333671.1"/>
    <property type="molecule type" value="Genomic_DNA"/>
</dbReference>
<gene>
    <name evidence="2" type="ORF">VNO80_30448</name>
</gene>
<feature type="transmembrane region" description="Helical" evidence="1">
    <location>
        <begin position="254"/>
        <end position="274"/>
    </location>
</feature>
<evidence type="ECO:0000313" key="2">
    <source>
        <dbReference type="EMBL" id="KAK7333671.1"/>
    </source>
</evidence>
<dbReference type="Proteomes" id="UP001374584">
    <property type="component" value="Unassembled WGS sequence"/>
</dbReference>
<keyword evidence="1" id="KW-0472">Membrane</keyword>
<evidence type="ECO:0000313" key="3">
    <source>
        <dbReference type="Proteomes" id="UP001374584"/>
    </source>
</evidence>